<organism evidence="2 3">
    <name type="scientific">Mesorhizobium salmacidum</name>
    <dbReference type="NCBI Taxonomy" id="3015171"/>
    <lineage>
        <taxon>Bacteria</taxon>
        <taxon>Pseudomonadati</taxon>
        <taxon>Pseudomonadota</taxon>
        <taxon>Alphaproteobacteria</taxon>
        <taxon>Hyphomicrobiales</taxon>
        <taxon>Phyllobacteriaceae</taxon>
        <taxon>Mesorhizobium</taxon>
    </lineage>
</organism>
<dbReference type="RefSeq" id="WP_337108549.1">
    <property type="nucleotide sequence ID" value="NZ_JAPYKS010000023.1"/>
</dbReference>
<dbReference type="Gene3D" id="1.10.260.40">
    <property type="entry name" value="lambda repressor-like DNA-binding domains"/>
    <property type="match status" value="1"/>
</dbReference>
<dbReference type="PROSITE" id="PS50943">
    <property type="entry name" value="HTH_CROC1"/>
    <property type="match status" value="1"/>
</dbReference>
<sequence>MNGPIFEALKRTLKAKGVTYRELGERMGVSEPTVKRIFHEKNCKLDRLVEICAAAGVELETCSAR</sequence>
<evidence type="ECO:0000259" key="1">
    <source>
        <dbReference type="PROSITE" id="PS50943"/>
    </source>
</evidence>
<feature type="domain" description="HTH cro/C1-type" evidence="1">
    <location>
        <begin position="9"/>
        <end position="62"/>
    </location>
</feature>
<dbReference type="Proteomes" id="UP001387293">
    <property type="component" value="Unassembled WGS sequence"/>
</dbReference>
<reference evidence="2 3" key="1">
    <citation type="submission" date="2022-12" db="EMBL/GenBank/DDBJ databases">
        <authorList>
            <person name="Muema E."/>
        </authorList>
    </citation>
    <scope>NUCLEOTIDE SEQUENCE [LARGE SCALE GENOMIC DNA]</scope>
    <source>
        <strain evidence="3">1326</strain>
    </source>
</reference>
<dbReference type="SMART" id="SM00530">
    <property type="entry name" value="HTH_XRE"/>
    <property type="match status" value="1"/>
</dbReference>
<evidence type="ECO:0000313" key="2">
    <source>
        <dbReference type="EMBL" id="MEI9412114.1"/>
    </source>
</evidence>
<protein>
    <submittedName>
        <fullName evidence="2">Helix-turn-helix transcriptional regulator</fullName>
    </submittedName>
</protein>
<dbReference type="CDD" id="cd00093">
    <property type="entry name" value="HTH_XRE"/>
    <property type="match status" value="1"/>
</dbReference>
<dbReference type="InterPro" id="IPR010982">
    <property type="entry name" value="Lambda_DNA-bd_dom_sf"/>
</dbReference>
<proteinExistence type="predicted"/>
<keyword evidence="3" id="KW-1185">Reference proteome</keyword>
<comment type="caution">
    <text evidence="2">The sequence shown here is derived from an EMBL/GenBank/DDBJ whole genome shotgun (WGS) entry which is preliminary data.</text>
</comment>
<accession>A0ABU8L581</accession>
<gene>
    <name evidence="2" type="ORF">O7A60_25625</name>
</gene>
<dbReference type="Pfam" id="PF13443">
    <property type="entry name" value="HTH_26"/>
    <property type="match status" value="1"/>
</dbReference>
<evidence type="ECO:0000313" key="3">
    <source>
        <dbReference type="Proteomes" id="UP001387293"/>
    </source>
</evidence>
<dbReference type="EMBL" id="JAPYKS010000023">
    <property type="protein sequence ID" value="MEI9412114.1"/>
    <property type="molecule type" value="Genomic_DNA"/>
</dbReference>
<dbReference type="SUPFAM" id="SSF47413">
    <property type="entry name" value="lambda repressor-like DNA-binding domains"/>
    <property type="match status" value="1"/>
</dbReference>
<dbReference type="InterPro" id="IPR001387">
    <property type="entry name" value="Cro/C1-type_HTH"/>
</dbReference>
<name>A0ABU8L581_9HYPH</name>